<organism evidence="2">
    <name type="scientific">Anguilla anguilla</name>
    <name type="common">European freshwater eel</name>
    <name type="synonym">Muraena anguilla</name>
    <dbReference type="NCBI Taxonomy" id="7936"/>
    <lineage>
        <taxon>Eukaryota</taxon>
        <taxon>Metazoa</taxon>
        <taxon>Chordata</taxon>
        <taxon>Craniata</taxon>
        <taxon>Vertebrata</taxon>
        <taxon>Euteleostomi</taxon>
        <taxon>Actinopterygii</taxon>
        <taxon>Neopterygii</taxon>
        <taxon>Teleostei</taxon>
        <taxon>Anguilliformes</taxon>
        <taxon>Anguillidae</taxon>
        <taxon>Anguilla</taxon>
    </lineage>
</organism>
<accession>A0A0E9QZG5</accession>
<dbReference type="AlphaFoldDB" id="A0A0E9QZG5"/>
<evidence type="ECO:0000256" key="1">
    <source>
        <dbReference type="SAM" id="MobiDB-lite"/>
    </source>
</evidence>
<proteinExistence type="predicted"/>
<reference evidence="2" key="1">
    <citation type="submission" date="2014-11" db="EMBL/GenBank/DDBJ databases">
        <authorList>
            <person name="Amaro Gonzalez C."/>
        </authorList>
    </citation>
    <scope>NUCLEOTIDE SEQUENCE</scope>
</reference>
<reference evidence="2" key="2">
    <citation type="journal article" date="2015" name="Fish Shellfish Immunol.">
        <title>Early steps in the European eel (Anguilla anguilla)-Vibrio vulnificus interaction in the gills: Role of the RtxA13 toxin.</title>
        <authorList>
            <person name="Callol A."/>
            <person name="Pajuelo D."/>
            <person name="Ebbesson L."/>
            <person name="Teles M."/>
            <person name="MacKenzie S."/>
            <person name="Amaro C."/>
        </authorList>
    </citation>
    <scope>NUCLEOTIDE SEQUENCE</scope>
</reference>
<sequence>MVNKVSEMSDRKQSRSNMCASSGIGMGS</sequence>
<dbReference type="EMBL" id="GBXM01086266">
    <property type="protein sequence ID" value="JAH22311.1"/>
    <property type="molecule type" value="Transcribed_RNA"/>
</dbReference>
<protein>
    <submittedName>
        <fullName evidence="2">Uncharacterized protein</fullName>
    </submittedName>
</protein>
<feature type="region of interest" description="Disordered" evidence="1">
    <location>
        <begin position="1"/>
        <end position="28"/>
    </location>
</feature>
<name>A0A0E9QZG5_ANGAN</name>
<evidence type="ECO:0000313" key="2">
    <source>
        <dbReference type="EMBL" id="JAH22311.1"/>
    </source>
</evidence>